<dbReference type="Proteomes" id="UP000092321">
    <property type="component" value="Unassembled WGS sequence"/>
</dbReference>
<accession>A0A1B7TIN1</accession>
<protein>
    <recommendedName>
        <fullName evidence="5">PHD-type domain-containing protein</fullName>
    </recommendedName>
</protein>
<evidence type="ECO:0000256" key="4">
    <source>
        <dbReference type="PROSITE-ProRule" id="PRU00146"/>
    </source>
</evidence>
<gene>
    <name evidence="6" type="ORF">HANVADRAFT_51476</name>
</gene>
<evidence type="ECO:0000313" key="7">
    <source>
        <dbReference type="Proteomes" id="UP000092321"/>
    </source>
</evidence>
<evidence type="ECO:0000256" key="3">
    <source>
        <dbReference type="ARBA" id="ARBA00022833"/>
    </source>
</evidence>
<evidence type="ECO:0000256" key="2">
    <source>
        <dbReference type="ARBA" id="ARBA00022771"/>
    </source>
</evidence>
<dbReference type="InterPro" id="IPR019787">
    <property type="entry name" value="Znf_PHD-finger"/>
</dbReference>
<evidence type="ECO:0000256" key="1">
    <source>
        <dbReference type="ARBA" id="ARBA00022723"/>
    </source>
</evidence>
<evidence type="ECO:0000313" key="6">
    <source>
        <dbReference type="EMBL" id="OBA28594.1"/>
    </source>
</evidence>
<dbReference type="InterPro" id="IPR001965">
    <property type="entry name" value="Znf_PHD"/>
</dbReference>
<sequence length="365" mass="43044">MDSNKSNTEESTVINAVEYLEAKNKLDQEAYEAMPYKFDTCTYYEPNINRQQVFSCLDCDNIGLCYGCSISCGHSENNLIDINYKKNFTCDCGTDKDLKVKECNLYKNKNMKKEHNEDNRYGHNFNGEYCYCNTKDETDSDMVQCQLGNVCNEDWYHIKCLNLEKNNIEENDFEDLICSLCFQEYQDLFEKLFNEYKEYDWFIKIKVNKCDPAILLKNDYSKTLKTILNKEKLKNSKSDLSKFLGVLVYKDILDPYSYYEPPKDTFESLIKVDDVNYIKDEDVYSKQEMEILTKGIEGKNINLEKFYEFNNGLKTFLTDFAKRKDIIEKKDIDLFFSKLNNNNNSLKRNYDELDESASDPELEEE</sequence>
<dbReference type="EMBL" id="LXPE01000003">
    <property type="protein sequence ID" value="OBA28594.1"/>
    <property type="molecule type" value="Genomic_DNA"/>
</dbReference>
<proteinExistence type="predicted"/>
<dbReference type="InterPro" id="IPR013083">
    <property type="entry name" value="Znf_RING/FYVE/PHD"/>
</dbReference>
<dbReference type="SMART" id="SM00396">
    <property type="entry name" value="ZnF_UBR1"/>
    <property type="match status" value="1"/>
</dbReference>
<keyword evidence="2 4" id="KW-0863">Zinc-finger</keyword>
<feature type="domain" description="PHD-type" evidence="5">
    <location>
        <begin position="127"/>
        <end position="184"/>
    </location>
</feature>
<comment type="caution">
    <text evidence="6">The sequence shown here is derived from an EMBL/GenBank/DDBJ whole genome shotgun (WGS) entry which is preliminary data.</text>
</comment>
<dbReference type="SMART" id="SM00249">
    <property type="entry name" value="PHD"/>
    <property type="match status" value="1"/>
</dbReference>
<keyword evidence="3" id="KW-0862">Zinc</keyword>
<dbReference type="SUPFAM" id="SSF57903">
    <property type="entry name" value="FYVE/PHD zinc finger"/>
    <property type="match status" value="1"/>
</dbReference>
<keyword evidence="1" id="KW-0479">Metal-binding</keyword>
<dbReference type="InterPro" id="IPR011011">
    <property type="entry name" value="Znf_FYVE_PHD"/>
</dbReference>
<dbReference type="AlphaFoldDB" id="A0A1B7TIN1"/>
<dbReference type="GO" id="GO:0005737">
    <property type="term" value="C:cytoplasm"/>
    <property type="evidence" value="ECO:0007669"/>
    <property type="project" value="TreeGrafter"/>
</dbReference>
<organism evidence="6 7">
    <name type="scientific">Hanseniaspora valbyensis NRRL Y-1626</name>
    <dbReference type="NCBI Taxonomy" id="766949"/>
    <lineage>
        <taxon>Eukaryota</taxon>
        <taxon>Fungi</taxon>
        <taxon>Dikarya</taxon>
        <taxon>Ascomycota</taxon>
        <taxon>Saccharomycotina</taxon>
        <taxon>Saccharomycetes</taxon>
        <taxon>Saccharomycodales</taxon>
        <taxon>Saccharomycodaceae</taxon>
        <taxon>Hanseniaspora</taxon>
    </lineage>
</organism>
<dbReference type="GO" id="GO:0061630">
    <property type="term" value="F:ubiquitin protein ligase activity"/>
    <property type="evidence" value="ECO:0007669"/>
    <property type="project" value="InterPro"/>
</dbReference>
<dbReference type="PANTHER" id="PTHR13513">
    <property type="entry name" value="E3 UBIQUITIN-PROTEIN LIGASE UBR7"/>
    <property type="match status" value="1"/>
</dbReference>
<dbReference type="Gene3D" id="3.30.40.10">
    <property type="entry name" value="Zinc/RING finger domain, C3HC4 (zinc finger)"/>
    <property type="match status" value="1"/>
</dbReference>
<name>A0A1B7TIN1_9ASCO</name>
<dbReference type="GO" id="GO:0008270">
    <property type="term" value="F:zinc ion binding"/>
    <property type="evidence" value="ECO:0007669"/>
    <property type="project" value="UniProtKB-KW"/>
</dbReference>
<dbReference type="PROSITE" id="PS50016">
    <property type="entry name" value="ZF_PHD_2"/>
    <property type="match status" value="1"/>
</dbReference>
<dbReference type="InterPro" id="IPR040204">
    <property type="entry name" value="UBR7"/>
</dbReference>
<reference evidence="7" key="1">
    <citation type="journal article" date="2016" name="Proc. Natl. Acad. Sci. U.S.A.">
        <title>Comparative genomics of biotechnologically important yeasts.</title>
        <authorList>
            <person name="Riley R."/>
            <person name="Haridas S."/>
            <person name="Wolfe K.H."/>
            <person name="Lopes M.R."/>
            <person name="Hittinger C.T."/>
            <person name="Goeker M."/>
            <person name="Salamov A.A."/>
            <person name="Wisecaver J.H."/>
            <person name="Long T.M."/>
            <person name="Calvey C.H."/>
            <person name="Aerts A.L."/>
            <person name="Barry K.W."/>
            <person name="Choi C."/>
            <person name="Clum A."/>
            <person name="Coughlan A.Y."/>
            <person name="Deshpande S."/>
            <person name="Douglass A.P."/>
            <person name="Hanson S.J."/>
            <person name="Klenk H.-P."/>
            <person name="LaButti K.M."/>
            <person name="Lapidus A."/>
            <person name="Lindquist E.A."/>
            <person name="Lipzen A.M."/>
            <person name="Meier-Kolthoff J.P."/>
            <person name="Ohm R.A."/>
            <person name="Otillar R.P."/>
            <person name="Pangilinan J.L."/>
            <person name="Peng Y."/>
            <person name="Rokas A."/>
            <person name="Rosa C.A."/>
            <person name="Scheuner C."/>
            <person name="Sibirny A.A."/>
            <person name="Slot J.C."/>
            <person name="Stielow J.B."/>
            <person name="Sun H."/>
            <person name="Kurtzman C.P."/>
            <person name="Blackwell M."/>
            <person name="Grigoriev I.V."/>
            <person name="Jeffries T.W."/>
        </authorList>
    </citation>
    <scope>NUCLEOTIDE SEQUENCE [LARGE SCALE GENOMIC DNA]</scope>
    <source>
        <strain evidence="7">NRRL Y-1626</strain>
    </source>
</reference>
<evidence type="ECO:0000259" key="5">
    <source>
        <dbReference type="PROSITE" id="PS50016"/>
    </source>
</evidence>
<keyword evidence="7" id="KW-1185">Reference proteome</keyword>
<dbReference type="OrthoDB" id="5795902at2759"/>
<dbReference type="Pfam" id="PF02207">
    <property type="entry name" value="zf-UBR"/>
    <property type="match status" value="1"/>
</dbReference>
<dbReference type="PANTHER" id="PTHR13513:SF9">
    <property type="entry name" value="E3 UBIQUITIN-PROTEIN LIGASE UBR7-RELATED"/>
    <property type="match status" value="1"/>
</dbReference>
<dbReference type="InterPro" id="IPR003126">
    <property type="entry name" value="Znf_UBR"/>
</dbReference>